<reference evidence="1" key="1">
    <citation type="submission" date="2019-12" db="EMBL/GenBank/DDBJ databases">
        <title>Actinomadura physcomitrii sp. nov., a novel actinomycete isolated from moss [Physcomitrium sphaericum (Ludw) Fuernr].</title>
        <authorList>
            <person name="Zhuang X."/>
        </authorList>
    </citation>
    <scope>NUCLEOTIDE SEQUENCE [LARGE SCALE GENOMIC DNA]</scope>
    <source>
        <strain evidence="1">LD22</strain>
    </source>
</reference>
<comment type="caution">
    <text evidence="1">The sequence shown here is derived from an EMBL/GenBank/DDBJ whole genome shotgun (WGS) entry which is preliminary data.</text>
</comment>
<dbReference type="AlphaFoldDB" id="A0A6I4MI15"/>
<protein>
    <submittedName>
        <fullName evidence="1">Uncharacterized protein</fullName>
    </submittedName>
</protein>
<evidence type="ECO:0000313" key="2">
    <source>
        <dbReference type="Proteomes" id="UP000462055"/>
    </source>
</evidence>
<dbReference type="EMBL" id="WBMS02000042">
    <property type="protein sequence ID" value="MWA05818.1"/>
    <property type="molecule type" value="Genomic_DNA"/>
</dbReference>
<organism evidence="1 2">
    <name type="scientific">Actinomadura physcomitrii</name>
    <dbReference type="NCBI Taxonomy" id="2650748"/>
    <lineage>
        <taxon>Bacteria</taxon>
        <taxon>Bacillati</taxon>
        <taxon>Actinomycetota</taxon>
        <taxon>Actinomycetes</taxon>
        <taxon>Streptosporangiales</taxon>
        <taxon>Thermomonosporaceae</taxon>
        <taxon>Actinomadura</taxon>
    </lineage>
</organism>
<name>A0A6I4MI15_9ACTN</name>
<gene>
    <name evidence="1" type="ORF">F8568_036780</name>
</gene>
<dbReference type="Proteomes" id="UP000462055">
    <property type="component" value="Unassembled WGS sequence"/>
</dbReference>
<sequence length="183" mass="20039">MDEFEAIAARLLADDELAAAFHAAVDEITAVVMRDPRFRARTNRVLRPGRAVAFVGGKTYHSDDRGNLPAAARRKMADYAASMRGGGRQALLANSRWHQTVMVAAAANRAFSDLDDDARGLDYLERARRARRIEEAAAALTPGGLRAWVTHEQAMRARARTGVAPAPHAGALARFLSMWFDPQ</sequence>
<evidence type="ECO:0000313" key="1">
    <source>
        <dbReference type="EMBL" id="MWA05818.1"/>
    </source>
</evidence>
<keyword evidence="2" id="KW-1185">Reference proteome</keyword>
<dbReference type="RefSeq" id="WP_151598243.1">
    <property type="nucleotide sequence ID" value="NZ_WBMS02000042.1"/>
</dbReference>
<accession>A0A6I4MI15</accession>
<proteinExistence type="predicted"/>